<protein>
    <submittedName>
        <fullName evidence="2">Uncharacterized protein</fullName>
    </submittedName>
</protein>
<dbReference type="EMBL" id="OX459947">
    <property type="protein sequence ID" value="CAI9153853.1"/>
    <property type="molecule type" value="Genomic_DNA"/>
</dbReference>
<evidence type="ECO:0000313" key="2">
    <source>
        <dbReference type="EMBL" id="CAI9153853.1"/>
    </source>
</evidence>
<feature type="region of interest" description="Disordered" evidence="1">
    <location>
        <begin position="82"/>
        <end position="112"/>
    </location>
</feature>
<organism evidence="2 3">
    <name type="scientific">Rangifer tarandus platyrhynchus</name>
    <name type="common">Svalbard reindeer</name>
    <dbReference type="NCBI Taxonomy" id="3082113"/>
    <lineage>
        <taxon>Eukaryota</taxon>
        <taxon>Metazoa</taxon>
        <taxon>Chordata</taxon>
        <taxon>Craniata</taxon>
        <taxon>Vertebrata</taxon>
        <taxon>Euteleostomi</taxon>
        <taxon>Mammalia</taxon>
        <taxon>Eutheria</taxon>
        <taxon>Laurasiatheria</taxon>
        <taxon>Artiodactyla</taxon>
        <taxon>Ruminantia</taxon>
        <taxon>Pecora</taxon>
        <taxon>Cervidae</taxon>
        <taxon>Odocoileinae</taxon>
        <taxon>Rangifer</taxon>
    </lineage>
</organism>
<evidence type="ECO:0000256" key="1">
    <source>
        <dbReference type="SAM" id="MobiDB-lite"/>
    </source>
</evidence>
<evidence type="ECO:0000313" key="3">
    <source>
        <dbReference type="Proteomes" id="UP001176941"/>
    </source>
</evidence>
<keyword evidence="3" id="KW-1185">Reference proteome</keyword>
<accession>A0ABN8XXM4</accession>
<proteinExistence type="predicted"/>
<dbReference type="Proteomes" id="UP001176941">
    <property type="component" value="Chromosome 11"/>
</dbReference>
<sequence length="112" mass="12384">MKTKNAMYIHTLPAESVYFVESLVRPRKLKPQALLPFCPSLLLRNLIALQVLLQDSTDVCSLSHSLPPTLQTHKLALTQATRHWRPSPGCQQDPPRRCSGPSPSGFGSPSEP</sequence>
<reference evidence="2" key="1">
    <citation type="submission" date="2023-04" db="EMBL/GenBank/DDBJ databases">
        <authorList>
            <consortium name="ELIXIR-Norway"/>
        </authorList>
    </citation>
    <scope>NUCLEOTIDE SEQUENCE [LARGE SCALE GENOMIC DNA]</scope>
</reference>
<gene>
    <name evidence="2" type="ORF">MRATA1EN1_LOCUS2815</name>
</gene>
<feature type="compositionally biased region" description="Low complexity" evidence="1">
    <location>
        <begin position="97"/>
        <end position="112"/>
    </location>
</feature>
<name>A0ABN8XXM4_RANTA</name>